<evidence type="ECO:0000256" key="4">
    <source>
        <dbReference type="SAM" id="Coils"/>
    </source>
</evidence>
<dbReference type="Gene3D" id="3.40.50.300">
    <property type="entry name" value="P-loop containing nucleotide triphosphate hydrolases"/>
    <property type="match status" value="1"/>
</dbReference>
<dbReference type="PANTHER" id="PTHR42855:SF1">
    <property type="entry name" value="ABC TRANSPORTER DOMAIN-CONTAINING PROTEIN"/>
    <property type="match status" value="1"/>
</dbReference>
<keyword evidence="2" id="KW-0067">ATP-binding</keyword>
<dbReference type="PROSITE" id="PS50893">
    <property type="entry name" value="ABC_TRANSPORTER_2"/>
    <property type="match status" value="1"/>
</dbReference>
<dbReference type="PROSITE" id="PS00211">
    <property type="entry name" value="ABC_TRANSPORTER_1"/>
    <property type="match status" value="1"/>
</dbReference>
<evidence type="ECO:0000313" key="7">
    <source>
        <dbReference type="Proteomes" id="UP001628124"/>
    </source>
</evidence>
<dbReference type="Gene3D" id="1.10.287.380">
    <property type="entry name" value="Valyl-tRNA synthetase, C-terminal domain"/>
    <property type="match status" value="1"/>
</dbReference>
<protein>
    <recommendedName>
        <fullName evidence="5">ABC transporter domain-containing protein</fullName>
    </recommendedName>
</protein>
<dbReference type="SUPFAM" id="SSF52540">
    <property type="entry name" value="P-loop containing nucleoside triphosphate hydrolases"/>
    <property type="match status" value="1"/>
</dbReference>
<dbReference type="Pfam" id="PF00005">
    <property type="entry name" value="ABC_tran"/>
    <property type="match status" value="1"/>
</dbReference>
<keyword evidence="4" id="KW-0175">Coiled coil</keyword>
<evidence type="ECO:0000259" key="5">
    <source>
        <dbReference type="PROSITE" id="PS50893"/>
    </source>
</evidence>
<evidence type="ECO:0000256" key="3">
    <source>
        <dbReference type="ARBA" id="ARBA00024725"/>
    </source>
</evidence>
<reference evidence="6 7" key="1">
    <citation type="journal article" date="2024" name="Microbiol. Immunol.">
        <title>Discovery of a novel spotted fever group Rickettsia, 'Candidatus Rickettsia kedanie,' in unfed larval chigger mites, Leptotrombidium scutellare.</title>
        <authorList>
            <person name="Ogawa M."/>
            <person name="Matsutani M."/>
            <person name="Katayama T."/>
            <person name="Takada N."/>
            <person name="Noda S."/>
            <person name="Takahashi M."/>
            <person name="Kageyama D."/>
            <person name="Hanaoka N."/>
            <person name="Ebihara H."/>
        </authorList>
    </citation>
    <scope>NUCLEOTIDE SEQUENCE [LARGE SCALE GENOMIC DNA]</scope>
    <source>
        <strain evidence="6 7">KNCP2-13</strain>
    </source>
</reference>
<gene>
    <name evidence="6" type="ORF">KNCP2_03780</name>
</gene>
<dbReference type="Proteomes" id="UP001628124">
    <property type="component" value="Unassembled WGS sequence"/>
</dbReference>
<comment type="function">
    <text evidence="3">Part of an ABC transporter complex. Transmembrane domains (TMD) form a pore in the inner membrane and the ATP-binding domain (NBD) is responsible for energy generation.</text>
</comment>
<evidence type="ECO:0000256" key="1">
    <source>
        <dbReference type="ARBA" id="ARBA00022741"/>
    </source>
</evidence>
<keyword evidence="1" id="KW-0547">Nucleotide-binding</keyword>
<sequence length="375" mass="42968">MLRKLNKKLSQEKEWLNTGVTARRKRNQKRLAELKDLRVITREQTEKLASSKQRVMAELAENIAKSKFIIEADNISFSYKNTKIIDNFSFRVKKGAKIGIIGANGSGKSTFIKLLTKQLTPDLGKIIYGSNLDISYFEQHREKLEPHHTLQQTLCPTGGDQVFLPNGKTMHVAGYLKQFMFNPKLLNAKTAILSGGEANRLLLAKILMNPGNLLILDEPTNDLDMDSLEILLDILADYSGTLIVVSHDRDFLDRLVTRTLVFAQGKIHDLTGDYEDYKQYFTTSPITKKASKPLPLASQKEPPNKKLSYKYQRLLETLPDDIEKLEISIKYLEKEIEDVNLYLDNPQQYNRITSQLINDKKKLDELLNQWLEIQN</sequence>
<accession>A0ABP9TW23</accession>
<evidence type="ECO:0000313" key="6">
    <source>
        <dbReference type="EMBL" id="GAA5252090.1"/>
    </source>
</evidence>
<dbReference type="InterPro" id="IPR037118">
    <property type="entry name" value="Val-tRNA_synth_C_sf"/>
</dbReference>
<dbReference type="PANTHER" id="PTHR42855">
    <property type="entry name" value="ABC TRANSPORTER ATP-BINDING SUBUNIT"/>
    <property type="match status" value="1"/>
</dbReference>
<dbReference type="CDD" id="cd03221">
    <property type="entry name" value="ABCF_EF-3"/>
    <property type="match status" value="1"/>
</dbReference>
<dbReference type="Pfam" id="PF16326">
    <property type="entry name" value="ABC_tran_CTD"/>
    <property type="match status" value="1"/>
</dbReference>
<dbReference type="InterPro" id="IPR051309">
    <property type="entry name" value="ABCF_ATPase"/>
</dbReference>
<dbReference type="InterPro" id="IPR003439">
    <property type="entry name" value="ABC_transporter-like_ATP-bd"/>
</dbReference>
<organism evidence="6 7">
    <name type="scientific">Candidatus Rickettsia kedanie</name>
    <dbReference type="NCBI Taxonomy" id="3115352"/>
    <lineage>
        <taxon>Bacteria</taxon>
        <taxon>Pseudomonadati</taxon>
        <taxon>Pseudomonadota</taxon>
        <taxon>Alphaproteobacteria</taxon>
        <taxon>Rickettsiales</taxon>
        <taxon>Rickettsiaceae</taxon>
        <taxon>Rickettsieae</taxon>
        <taxon>Rickettsia</taxon>
        <taxon>spotted fever group</taxon>
    </lineage>
</organism>
<dbReference type="InterPro" id="IPR017871">
    <property type="entry name" value="ABC_transporter-like_CS"/>
</dbReference>
<proteinExistence type="predicted"/>
<keyword evidence="7" id="KW-1185">Reference proteome</keyword>
<feature type="domain" description="ABC transporter" evidence="5">
    <location>
        <begin position="70"/>
        <end position="289"/>
    </location>
</feature>
<dbReference type="SMART" id="SM00382">
    <property type="entry name" value="AAA"/>
    <property type="match status" value="1"/>
</dbReference>
<feature type="coiled-coil region" evidence="4">
    <location>
        <begin position="322"/>
        <end position="369"/>
    </location>
</feature>
<name>A0ABP9TW23_9RICK</name>
<dbReference type="InterPro" id="IPR003593">
    <property type="entry name" value="AAA+_ATPase"/>
</dbReference>
<dbReference type="EMBL" id="BAABMM010000017">
    <property type="protein sequence ID" value="GAA5252090.1"/>
    <property type="molecule type" value="Genomic_DNA"/>
</dbReference>
<dbReference type="InterPro" id="IPR032524">
    <property type="entry name" value="ABC_tran_C"/>
</dbReference>
<dbReference type="InterPro" id="IPR027417">
    <property type="entry name" value="P-loop_NTPase"/>
</dbReference>
<evidence type="ECO:0000256" key="2">
    <source>
        <dbReference type="ARBA" id="ARBA00022840"/>
    </source>
</evidence>
<comment type="caution">
    <text evidence="6">The sequence shown here is derived from an EMBL/GenBank/DDBJ whole genome shotgun (WGS) entry which is preliminary data.</text>
</comment>